<keyword evidence="4" id="KW-1185">Reference proteome</keyword>
<dbReference type="RefSeq" id="WP_022788936.1">
    <property type="nucleotide sequence ID" value="NZ_UHFX01000003.1"/>
</dbReference>
<feature type="domain" description="WYL" evidence="1">
    <location>
        <begin position="139"/>
        <end position="200"/>
    </location>
</feature>
<dbReference type="Gene3D" id="1.10.10.10">
    <property type="entry name" value="Winged helix-like DNA-binding domain superfamily/Winged helix DNA-binding domain"/>
    <property type="match status" value="1"/>
</dbReference>
<dbReference type="OrthoDB" id="9815009at2"/>
<proteinExistence type="predicted"/>
<dbReference type="GeneID" id="77461411"/>
<dbReference type="Pfam" id="PF25583">
    <property type="entry name" value="WCX"/>
    <property type="match status" value="1"/>
</dbReference>
<dbReference type="InterPro" id="IPR036390">
    <property type="entry name" value="WH_DNA-bd_sf"/>
</dbReference>
<dbReference type="AlphaFoldDB" id="A0A380LI66"/>
<sequence length="325" mass="38404">MNRCALTIRMLMILRARGTKYPVSTRVLAQELETNPRNIREFKKELVTAGFNIIEKKGPYGGYMLDEEQLMPVTRLTEEEMAALEEGISFMKGHPEVSFYPAYRSAMDKVLDVSHQKVPVSIRYLESPGEKLSVKLQRMLDLVMEAILQHRTLQLEYQGTKNETCLSFELDPYDVIHYRNTYYLVGFSHLRKEYRVYRFSEKRMRSLTKTKDTFLWDSQYQLMSIISRFGIIKNDFKRVKVLVQKDQVDRFEEYKGWGVELKKEAETPRGILYSFKSPDRYELYRQIFSFDGKVTLVEPESYREEFTSKIHAFLETGEPYDDSCH</sequence>
<organism evidence="3 4">
    <name type="scientific">Faecalicoccus pleomorphus</name>
    <dbReference type="NCBI Taxonomy" id="1323"/>
    <lineage>
        <taxon>Bacteria</taxon>
        <taxon>Bacillati</taxon>
        <taxon>Bacillota</taxon>
        <taxon>Erysipelotrichia</taxon>
        <taxon>Erysipelotrichales</taxon>
        <taxon>Erysipelotrichaceae</taxon>
        <taxon>Faecalicoccus</taxon>
    </lineage>
</organism>
<dbReference type="Proteomes" id="UP000255523">
    <property type="component" value="Unassembled WGS sequence"/>
</dbReference>
<dbReference type="Pfam" id="PF13280">
    <property type="entry name" value="WYL"/>
    <property type="match status" value="1"/>
</dbReference>
<dbReference type="SUPFAM" id="SSF46785">
    <property type="entry name" value="Winged helix' DNA-binding domain"/>
    <property type="match status" value="1"/>
</dbReference>
<dbReference type="InterPro" id="IPR057727">
    <property type="entry name" value="WCX_dom"/>
</dbReference>
<evidence type="ECO:0000259" key="2">
    <source>
        <dbReference type="Pfam" id="PF25583"/>
    </source>
</evidence>
<evidence type="ECO:0000259" key="1">
    <source>
        <dbReference type="Pfam" id="PF13280"/>
    </source>
</evidence>
<name>A0A380LI66_9FIRM</name>
<feature type="domain" description="WCX" evidence="2">
    <location>
        <begin position="238"/>
        <end position="312"/>
    </location>
</feature>
<dbReference type="InterPro" id="IPR036388">
    <property type="entry name" value="WH-like_DNA-bd_sf"/>
</dbReference>
<dbReference type="PROSITE" id="PS52050">
    <property type="entry name" value="WYL"/>
    <property type="match status" value="1"/>
</dbReference>
<accession>A0A380LI66</accession>
<dbReference type="InterPro" id="IPR026881">
    <property type="entry name" value="WYL_dom"/>
</dbReference>
<dbReference type="PANTHER" id="PTHR34580">
    <property type="match status" value="1"/>
</dbReference>
<dbReference type="EMBL" id="UHFX01000003">
    <property type="protein sequence ID" value="SUO03559.1"/>
    <property type="molecule type" value="Genomic_DNA"/>
</dbReference>
<evidence type="ECO:0000313" key="3">
    <source>
        <dbReference type="EMBL" id="SUO03559.1"/>
    </source>
</evidence>
<evidence type="ECO:0000313" key="4">
    <source>
        <dbReference type="Proteomes" id="UP000255523"/>
    </source>
</evidence>
<gene>
    <name evidence="3" type="ORF">NCTC11087_00423</name>
</gene>
<dbReference type="InterPro" id="IPR051534">
    <property type="entry name" value="CBASS_pafABC_assoc_protein"/>
</dbReference>
<dbReference type="PANTHER" id="PTHR34580:SF1">
    <property type="entry name" value="PROTEIN PAFC"/>
    <property type="match status" value="1"/>
</dbReference>
<protein>
    <submittedName>
        <fullName evidence="3">Putative transcriptional regulator</fullName>
    </submittedName>
</protein>
<reference evidence="3 4" key="1">
    <citation type="submission" date="2018-06" db="EMBL/GenBank/DDBJ databases">
        <authorList>
            <consortium name="Pathogen Informatics"/>
            <person name="Doyle S."/>
        </authorList>
    </citation>
    <scope>NUCLEOTIDE SEQUENCE [LARGE SCALE GENOMIC DNA]</scope>
    <source>
        <strain evidence="3 4">NCTC11087</strain>
    </source>
</reference>